<accession>F2K1F5</accession>
<dbReference type="Proteomes" id="UP000001062">
    <property type="component" value="Chromosome"/>
</dbReference>
<name>F2K1F5_MARM1</name>
<organism evidence="1 2">
    <name type="scientific">Marinomonas mediterranea (strain ATCC 700492 / JCM 21426 / NBRC 103028 / MMB-1)</name>
    <dbReference type="NCBI Taxonomy" id="717774"/>
    <lineage>
        <taxon>Bacteria</taxon>
        <taxon>Pseudomonadati</taxon>
        <taxon>Pseudomonadota</taxon>
        <taxon>Gammaproteobacteria</taxon>
        <taxon>Oceanospirillales</taxon>
        <taxon>Oceanospirillaceae</taxon>
        <taxon>Marinomonas</taxon>
    </lineage>
</organism>
<evidence type="ECO:0000313" key="1">
    <source>
        <dbReference type="EMBL" id="ADZ91086.1"/>
    </source>
</evidence>
<dbReference type="HOGENOM" id="CLU_2494227_0_0_6"/>
<keyword evidence="2" id="KW-1185">Reference proteome</keyword>
<dbReference type="AlphaFoldDB" id="F2K1F5"/>
<dbReference type="EMBL" id="CP002583">
    <property type="protein sequence ID" value="ADZ91086.1"/>
    <property type="molecule type" value="Genomic_DNA"/>
</dbReference>
<dbReference type="KEGG" id="mme:Marme_1830"/>
<evidence type="ECO:0000313" key="2">
    <source>
        <dbReference type="Proteomes" id="UP000001062"/>
    </source>
</evidence>
<reference evidence="1 2" key="1">
    <citation type="journal article" date="2012" name="Stand. Genomic Sci.">
        <title>Complete genome sequence of the melanogenic marine bacterium Marinomonas mediterranea type strain (MMB-1(T)).</title>
        <authorList>
            <person name="Lucas-Elio P."/>
            <person name="Goodwin L."/>
            <person name="Woyke T."/>
            <person name="Pitluck S."/>
            <person name="Nolan M."/>
            <person name="Kyrpides N.C."/>
            <person name="Detter J.C."/>
            <person name="Copeland A."/>
            <person name="Teshima H."/>
            <person name="Bruce D."/>
            <person name="Detter C."/>
            <person name="Tapia R."/>
            <person name="Han S."/>
            <person name="Land M.L."/>
            <person name="Ivanova N."/>
            <person name="Mikhailova N."/>
            <person name="Johnston A.W."/>
            <person name="Sanchez-Amat A."/>
        </authorList>
    </citation>
    <scope>NUCLEOTIDE SEQUENCE [LARGE SCALE GENOMIC DNA]</scope>
    <source>
        <strain evidence="2">ATCC 700492 / JCM 21426 / NBRC 103028 / MMB-1</strain>
    </source>
</reference>
<sequence>MELIIVFIVVVVIINALTNSGSAKSNSTHSKNSGSAQKKPIACMNCAGTGKVWKTYTEPENNLSGARMVQKRREEACMVCFGKGYH</sequence>
<protein>
    <submittedName>
        <fullName evidence="1">Uncharacterized protein</fullName>
    </submittedName>
</protein>
<proteinExistence type="predicted"/>
<dbReference type="STRING" id="717774.Marme_1830"/>
<gene>
    <name evidence="1" type="ordered locus">Marme_1830</name>
</gene>
<dbReference type="RefSeq" id="WP_013660991.1">
    <property type="nucleotide sequence ID" value="NC_015276.1"/>
</dbReference>